<protein>
    <submittedName>
        <fullName evidence="1">Uncharacterized protein</fullName>
    </submittedName>
</protein>
<name>A0A0A3XPE4_BRAJP</name>
<gene>
    <name evidence="1" type="ORF">MA20_26105</name>
</gene>
<comment type="caution">
    <text evidence="1">The sequence shown here is derived from an EMBL/GenBank/DDBJ whole genome shotgun (WGS) entry which is preliminary data.</text>
</comment>
<dbReference type="AlphaFoldDB" id="A0A0A3XPE4"/>
<dbReference type="STRING" id="375.BKD09_RS31685"/>
<organism evidence="1 2">
    <name type="scientific">Bradyrhizobium japonicum</name>
    <dbReference type="NCBI Taxonomy" id="375"/>
    <lineage>
        <taxon>Bacteria</taxon>
        <taxon>Pseudomonadati</taxon>
        <taxon>Pseudomonadota</taxon>
        <taxon>Alphaproteobacteria</taxon>
        <taxon>Hyphomicrobiales</taxon>
        <taxon>Nitrobacteraceae</taxon>
        <taxon>Bradyrhizobium</taxon>
    </lineage>
</organism>
<evidence type="ECO:0000313" key="2">
    <source>
        <dbReference type="Proteomes" id="UP000030377"/>
    </source>
</evidence>
<dbReference type="RefSeq" id="WP_041957571.1">
    <property type="nucleotide sequence ID" value="NZ_JRPN01000020.1"/>
</dbReference>
<dbReference type="EMBL" id="JRPN01000020">
    <property type="protein sequence ID" value="KGT76280.1"/>
    <property type="molecule type" value="Genomic_DNA"/>
</dbReference>
<sequence length="161" mass="18092">MSRAWFIVWALVIWQVAAWAFAPQKTAQQPAAPVDGPGYGSNEEIFVDGRAGLRRETALAFERPYGSRCAGEGRKQFVAHIDYYYYRRQNDMEHYPKIFGKAGADYIAKQWSTGDDKRFERLTQEAYAQGYLALSDFGDVGRKLAEAVVKGERVVAHSCAG</sequence>
<evidence type="ECO:0000313" key="1">
    <source>
        <dbReference type="EMBL" id="KGT76280.1"/>
    </source>
</evidence>
<dbReference type="Proteomes" id="UP000030377">
    <property type="component" value="Unassembled WGS sequence"/>
</dbReference>
<reference evidence="1 2" key="1">
    <citation type="submission" date="2014-09" db="EMBL/GenBank/DDBJ databases">
        <title>Draft genome of Bradyrhizobium japonicum Is-34.</title>
        <authorList>
            <person name="Tsurumaru H."/>
            <person name="Yamakawa T."/>
            <person name="Hashimoto S."/>
            <person name="Okizaki K."/>
            <person name="Kanesaki Y."/>
            <person name="Yoshikawa H."/>
            <person name="Yajima S."/>
        </authorList>
    </citation>
    <scope>NUCLEOTIDE SEQUENCE [LARGE SCALE GENOMIC DNA]</scope>
    <source>
        <strain evidence="1 2">Is-34</strain>
    </source>
</reference>
<accession>A0A0A3XPE4</accession>
<proteinExistence type="predicted"/>